<dbReference type="GeneID" id="34618336"/>
<keyword evidence="2" id="KW-1185">Reference proteome</keyword>
<dbReference type="AlphaFoldDB" id="A0A6P6RVV0"/>
<dbReference type="Proteomes" id="UP000515125">
    <property type="component" value="Unplaced"/>
</dbReference>
<dbReference type="OrthoDB" id="417626at2759"/>
<gene>
    <name evidence="3" type="primary">LOC34618336</name>
</gene>
<evidence type="ECO:0000256" key="1">
    <source>
        <dbReference type="SAM" id="MobiDB-lite"/>
    </source>
</evidence>
<feature type="region of interest" description="Disordered" evidence="1">
    <location>
        <begin position="226"/>
        <end position="254"/>
    </location>
</feature>
<feature type="compositionally biased region" description="Basic and acidic residues" evidence="1">
    <location>
        <begin position="234"/>
        <end position="246"/>
    </location>
</feature>
<protein>
    <submittedName>
        <fullName evidence="3">Uncharacterized protein LOC34618336</fullName>
    </submittedName>
</protein>
<proteinExistence type="predicted"/>
<evidence type="ECO:0000313" key="3">
    <source>
        <dbReference type="RefSeq" id="XP_026191993.1"/>
    </source>
</evidence>
<name>A0A6P6RVV0_9EIME</name>
<accession>A0A6P6RVV0</accession>
<evidence type="ECO:0000313" key="2">
    <source>
        <dbReference type="Proteomes" id="UP000515125"/>
    </source>
</evidence>
<reference evidence="3" key="1">
    <citation type="submission" date="2025-08" db="UniProtKB">
        <authorList>
            <consortium name="RefSeq"/>
        </authorList>
    </citation>
    <scope>IDENTIFICATION</scope>
</reference>
<organism evidence="2 3">
    <name type="scientific">Cyclospora cayetanensis</name>
    <dbReference type="NCBI Taxonomy" id="88456"/>
    <lineage>
        <taxon>Eukaryota</taxon>
        <taxon>Sar</taxon>
        <taxon>Alveolata</taxon>
        <taxon>Apicomplexa</taxon>
        <taxon>Conoidasida</taxon>
        <taxon>Coccidia</taxon>
        <taxon>Eucoccidiorida</taxon>
        <taxon>Eimeriorina</taxon>
        <taxon>Eimeriidae</taxon>
        <taxon>Cyclospora</taxon>
    </lineage>
</organism>
<sequence>MDGSPGAPTPLERNIKMNEIMHPRWVLEPPNYVRQPLWRQWWEAQFSNRSFFFFGNAWTSAAAFAAFLWWSRVFDPPPMERLDRYWLNSPKFRILSAFHNPGKRPALKISLMTYEARYFYRGLDHPFSLNEIKDFLFKLRENYLINTFQGIQFPFVFRQFNRVSTPGTLAVRPRLIKTIHGCAGPSGKYPYFQKAQCTRPPYHIFLCPHCRFTALTKLYANCESEWGGQSGSSAEKKSAQGAERRTGSVSVCVV</sequence>
<dbReference type="RefSeq" id="XP_026191993.1">
    <property type="nucleotide sequence ID" value="XM_026336208.1"/>
</dbReference>